<evidence type="ECO:0000313" key="5">
    <source>
        <dbReference type="Proteomes" id="UP000279860"/>
    </source>
</evidence>
<accession>A0A3P1YGC6</accession>
<name>A0A3P1YGC6_TANFO</name>
<keyword evidence="1" id="KW-0472">Membrane</keyword>
<dbReference type="RefSeq" id="WP_124751152.1">
    <property type="nucleotide sequence ID" value="NZ_RQYN01000082.1"/>
</dbReference>
<keyword evidence="1" id="KW-0812">Transmembrane</keyword>
<organism evidence="3 5">
    <name type="scientific">Tannerella forsythia</name>
    <name type="common">Bacteroides forsythus</name>
    <dbReference type="NCBI Taxonomy" id="28112"/>
    <lineage>
        <taxon>Bacteria</taxon>
        <taxon>Pseudomonadati</taxon>
        <taxon>Bacteroidota</taxon>
        <taxon>Bacteroidia</taxon>
        <taxon>Bacteroidales</taxon>
        <taxon>Tannerellaceae</taxon>
        <taxon>Tannerella</taxon>
    </lineage>
</organism>
<feature type="transmembrane region" description="Helical" evidence="1">
    <location>
        <begin position="47"/>
        <end position="66"/>
    </location>
</feature>
<protein>
    <submittedName>
        <fullName evidence="3">Uncharacterized protein</fullName>
    </submittedName>
</protein>
<dbReference type="EMBL" id="RQYS01000017">
    <property type="protein sequence ID" value="RRD62081.1"/>
    <property type="molecule type" value="Genomic_DNA"/>
</dbReference>
<evidence type="ECO:0000256" key="1">
    <source>
        <dbReference type="SAM" id="Phobius"/>
    </source>
</evidence>
<keyword evidence="1" id="KW-1133">Transmembrane helix</keyword>
<feature type="transmembrane region" description="Helical" evidence="1">
    <location>
        <begin position="7"/>
        <end position="27"/>
    </location>
</feature>
<proteinExistence type="predicted"/>
<dbReference type="EMBL" id="RQYN01000082">
    <property type="protein sequence ID" value="RRD70174.1"/>
    <property type="molecule type" value="Genomic_DNA"/>
</dbReference>
<dbReference type="AlphaFoldDB" id="A0A3P1YGC6"/>
<evidence type="ECO:0000313" key="4">
    <source>
        <dbReference type="Proteomes" id="UP000278609"/>
    </source>
</evidence>
<reference evidence="4 5" key="1">
    <citation type="submission" date="2018-11" db="EMBL/GenBank/DDBJ databases">
        <title>Genomes From Bacteria Associated with the Canine Oral Cavity: a Test Case for Automated Genome-Based Taxonomic Assignment.</title>
        <authorList>
            <person name="Coil D.A."/>
            <person name="Jospin G."/>
            <person name="Darling A.E."/>
            <person name="Wallis C."/>
            <person name="Davis I.J."/>
            <person name="Harris S."/>
            <person name="Eisen J.A."/>
            <person name="Holcombe L.J."/>
            <person name="O'Flynn C."/>
        </authorList>
    </citation>
    <scope>NUCLEOTIDE SEQUENCE [LARGE SCALE GENOMIC DNA]</scope>
    <source>
        <strain evidence="3 5">OH1426_COT-023</strain>
        <strain evidence="2 4">OH2617_COT-023</strain>
    </source>
</reference>
<comment type="caution">
    <text evidence="3">The sequence shown here is derived from an EMBL/GenBank/DDBJ whole genome shotgun (WGS) entry which is preliminary data.</text>
</comment>
<gene>
    <name evidence="2" type="ORF">EII40_04850</name>
    <name evidence="3" type="ORF">EII41_12955</name>
</gene>
<sequence length="71" mass="7920">MKVEKPVWVGMIVAVAVSLLTSLFFYVGKTSGFIPYGTHEGGVRAAMGVAAIMLVCFMTIYVWYTLKKKRR</sequence>
<dbReference type="Proteomes" id="UP000278609">
    <property type="component" value="Unassembled WGS sequence"/>
</dbReference>
<evidence type="ECO:0000313" key="2">
    <source>
        <dbReference type="EMBL" id="RRD62081.1"/>
    </source>
</evidence>
<evidence type="ECO:0000313" key="3">
    <source>
        <dbReference type="EMBL" id="RRD70174.1"/>
    </source>
</evidence>
<dbReference type="Proteomes" id="UP000279860">
    <property type="component" value="Unassembled WGS sequence"/>
</dbReference>